<proteinExistence type="predicted"/>
<feature type="compositionally biased region" description="Polar residues" evidence="1">
    <location>
        <begin position="126"/>
        <end position="137"/>
    </location>
</feature>
<dbReference type="Proteomes" id="UP001162483">
    <property type="component" value="Unassembled WGS sequence"/>
</dbReference>
<accession>A0ABN9CYM7</accession>
<feature type="compositionally biased region" description="Polar residues" evidence="1">
    <location>
        <begin position="39"/>
        <end position="50"/>
    </location>
</feature>
<evidence type="ECO:0000313" key="3">
    <source>
        <dbReference type="Proteomes" id="UP001162483"/>
    </source>
</evidence>
<gene>
    <name evidence="2" type="ORF">SPARVUS_LOCUS6055197</name>
</gene>
<organism evidence="2 3">
    <name type="scientific">Staurois parvus</name>
    <dbReference type="NCBI Taxonomy" id="386267"/>
    <lineage>
        <taxon>Eukaryota</taxon>
        <taxon>Metazoa</taxon>
        <taxon>Chordata</taxon>
        <taxon>Craniata</taxon>
        <taxon>Vertebrata</taxon>
        <taxon>Euteleostomi</taxon>
        <taxon>Amphibia</taxon>
        <taxon>Batrachia</taxon>
        <taxon>Anura</taxon>
        <taxon>Neobatrachia</taxon>
        <taxon>Ranoidea</taxon>
        <taxon>Ranidae</taxon>
        <taxon>Staurois</taxon>
    </lineage>
</organism>
<dbReference type="EMBL" id="CATNWA010013503">
    <property type="protein sequence ID" value="CAI9565316.1"/>
    <property type="molecule type" value="Genomic_DNA"/>
</dbReference>
<name>A0ABN9CYM7_9NEOB</name>
<reference evidence="2" key="1">
    <citation type="submission" date="2023-05" db="EMBL/GenBank/DDBJ databases">
        <authorList>
            <person name="Stuckert A."/>
        </authorList>
    </citation>
    <scope>NUCLEOTIDE SEQUENCE</scope>
</reference>
<keyword evidence="3" id="KW-1185">Reference proteome</keyword>
<sequence length="157" mass="17310">MTDDGPGSSMRSRYGGPWQITGLAAAMGGHTAPYDKMEPTSSLRRPESGTWQSVAMETAAMGGRTGTHDTLWTWQQHEEAVQGPMTDYGPGSSMRSRRRLSRVQWQSGGAEAASIEGHTEAYVKKSPQQQRGETTIKSPMAEWRSRSSFNRRPYTGL</sequence>
<evidence type="ECO:0000256" key="1">
    <source>
        <dbReference type="SAM" id="MobiDB-lite"/>
    </source>
</evidence>
<evidence type="ECO:0000313" key="2">
    <source>
        <dbReference type="EMBL" id="CAI9565316.1"/>
    </source>
</evidence>
<comment type="caution">
    <text evidence="2">The sequence shown here is derived from an EMBL/GenBank/DDBJ whole genome shotgun (WGS) entry which is preliminary data.</text>
</comment>
<protein>
    <submittedName>
        <fullName evidence="2">Uncharacterized protein</fullName>
    </submittedName>
</protein>
<feature type="region of interest" description="Disordered" evidence="1">
    <location>
        <begin position="29"/>
        <end position="50"/>
    </location>
</feature>
<feature type="region of interest" description="Disordered" evidence="1">
    <location>
        <begin position="108"/>
        <end position="157"/>
    </location>
</feature>
<feature type="non-terminal residue" evidence="2">
    <location>
        <position position="157"/>
    </location>
</feature>